<dbReference type="VEuPathDB" id="VectorBase:AALC636_021248"/>
<organism evidence="3">
    <name type="scientific">Aedes albopictus</name>
    <name type="common">Asian tiger mosquito</name>
    <name type="synonym">Stegomyia albopicta</name>
    <dbReference type="NCBI Taxonomy" id="7160"/>
    <lineage>
        <taxon>Eukaryota</taxon>
        <taxon>Metazoa</taxon>
        <taxon>Ecdysozoa</taxon>
        <taxon>Arthropoda</taxon>
        <taxon>Hexapoda</taxon>
        <taxon>Insecta</taxon>
        <taxon>Pterygota</taxon>
        <taxon>Neoptera</taxon>
        <taxon>Endopterygota</taxon>
        <taxon>Diptera</taxon>
        <taxon>Nematocera</taxon>
        <taxon>Culicoidea</taxon>
        <taxon>Culicidae</taxon>
        <taxon>Culicinae</taxon>
        <taxon>Aedini</taxon>
        <taxon>Aedes</taxon>
        <taxon>Stegomyia</taxon>
    </lineage>
</organism>
<dbReference type="AlphaFoldDB" id="A0A1W7R5Q3"/>
<proteinExistence type="predicted"/>
<name>A0A1W7R5Q3_AEDAL</name>
<feature type="transmembrane region" description="Helical" evidence="1">
    <location>
        <begin position="485"/>
        <end position="506"/>
    </location>
</feature>
<keyword evidence="1" id="KW-0472">Membrane</keyword>
<keyword evidence="1" id="KW-1133">Transmembrane helix</keyword>
<feature type="signal peptide" evidence="2">
    <location>
        <begin position="1"/>
        <end position="19"/>
    </location>
</feature>
<feature type="chain" id="PRO_5012167711" evidence="2">
    <location>
        <begin position="20"/>
        <end position="572"/>
    </location>
</feature>
<keyword evidence="1" id="KW-0812">Transmembrane</keyword>
<dbReference type="VEuPathDB" id="VectorBase:AALFPA_077837"/>
<evidence type="ECO:0000256" key="2">
    <source>
        <dbReference type="SAM" id="SignalP"/>
    </source>
</evidence>
<sequence length="572" mass="65172">MESTTLLLIGLLCTASMLAHTINIQDLSTNPGLLTITSGQCFITKGQDRLYHEIDLDQYQKLLTNVDTIIQGLRHLDTFHDLTVLLSTKYNSISKLYNDLLPHKRTKRGAFNLLGSGIKIITGNLDDHDLLQINREISNLKVKDNSLIEQNNLQVRINKKIENQINKMTNTFNAQQSLITRELIKIKQGLNNRTGINNVSFLIQTFKTTYQLDQIEKELEAIFETTHLANLNVISRNILDKSELSLIKENLEKYNVTFQSFEQVYDLLGIRSVFRDRKLYFIIFIPQLESTTFNRILMEPLPIAGRIIKLPFTTALIGQNKTFLLRKECHTIGLNTMCNKDNLFDVSNDECFSKILRGLAGNCPFVQHNSNVGIIKRLTENHIIVKNSSRTRMSTDCNLSDRILKGTFLIYISNCSVTLDNVTYSNTVYHFKPPQTVIPLDGVKIEQHSLEPNITFEMLHELHLHSRKQISSLEIKSISHTYTCVGLATLSIISAIAITILIYINIQRRGTEIKKQLYFTSRNASTRKEYTITDSRRIGLEGGVVTEDTIYQKPATIIKFNNQPKSPSVHIG</sequence>
<dbReference type="Pfam" id="PF07253">
    <property type="entry name" value="Gypsy"/>
    <property type="match status" value="1"/>
</dbReference>
<evidence type="ECO:0000256" key="1">
    <source>
        <dbReference type="SAM" id="Phobius"/>
    </source>
</evidence>
<protein>
    <submittedName>
        <fullName evidence="3">Putative retrovirus-related env polyprotein from transposon</fullName>
    </submittedName>
</protein>
<reference evidence="3" key="1">
    <citation type="submission" date="2016-03" db="EMBL/GenBank/DDBJ databases">
        <title>RNAseq analyses of the sensorial organs of adult female Aedes albopictus.</title>
        <authorList>
            <person name="Fabrizio L."/>
            <person name="Ribeiro J.M."/>
            <person name="Arca B."/>
        </authorList>
    </citation>
    <scope>NUCLEOTIDE SEQUENCE</scope>
</reference>
<evidence type="ECO:0000313" key="3">
    <source>
        <dbReference type="EMBL" id="JAV46508.1"/>
    </source>
</evidence>
<accession>A0A1W7R5Q3</accession>
<dbReference type="EMBL" id="GEHC01001137">
    <property type="protein sequence ID" value="JAV46508.1"/>
    <property type="molecule type" value="Transcribed_RNA"/>
</dbReference>
<dbReference type="InterPro" id="IPR009882">
    <property type="entry name" value="Gypsy"/>
</dbReference>
<dbReference type="VEuPathDB" id="VectorBase:AALF011585"/>
<keyword evidence="2" id="KW-0732">Signal</keyword>